<keyword evidence="1" id="KW-0805">Transcription regulation</keyword>
<dbReference type="Proteomes" id="UP000318336">
    <property type="component" value="Unassembled WGS sequence"/>
</dbReference>
<dbReference type="SUPFAM" id="SSF46689">
    <property type="entry name" value="Homeodomain-like"/>
    <property type="match status" value="2"/>
</dbReference>
<dbReference type="GO" id="GO:0003700">
    <property type="term" value="F:DNA-binding transcription factor activity"/>
    <property type="evidence" value="ECO:0007669"/>
    <property type="project" value="InterPro"/>
</dbReference>
<evidence type="ECO:0000256" key="3">
    <source>
        <dbReference type="ARBA" id="ARBA00023163"/>
    </source>
</evidence>
<evidence type="ECO:0000313" key="5">
    <source>
        <dbReference type="EMBL" id="TQL32683.1"/>
    </source>
</evidence>
<sequence>MARTARTRPHVVAVLAYDGMTGFEAGAAMEVFGYPWPGLPQPWYSLRLCAEGRRASTIGGGQLRTDHDLDDLARADTVIVPSVGDVTQPPSPAVVAALQTAARRGARMVSICSGAFALAGAGLLDGRPATTHWQYADRLRDTYPRVRVERAPLFVDDGDVLTSAGSAAGLDLCLHLVRLDHGAEVAGRIARRMVVPPHRAGGQAQFIEEPLPRDPDDDRVSASIDWATAHLDQAIDVATLAARASMSLRTYQRRFTAATGTSPARWLTERRVHRAQELLESTDLSVEQICAATGFATPITLRHHFRARLGTSPTAYRRAFRSQGA</sequence>
<dbReference type="PANTHER" id="PTHR43130:SF3">
    <property type="entry name" value="HTH-TYPE TRANSCRIPTIONAL REGULATOR RV1931C"/>
    <property type="match status" value="1"/>
</dbReference>
<evidence type="ECO:0000259" key="4">
    <source>
        <dbReference type="PROSITE" id="PS01124"/>
    </source>
</evidence>
<comment type="caution">
    <text evidence="5">The sequence shown here is derived from an EMBL/GenBank/DDBJ whole genome shotgun (WGS) entry which is preliminary data.</text>
</comment>
<dbReference type="RefSeq" id="WP_142004742.1">
    <property type="nucleotide sequence ID" value="NZ_CAJTBP010000001.1"/>
</dbReference>
<keyword evidence="3" id="KW-0804">Transcription</keyword>
<gene>
    <name evidence="5" type="ORF">FB554_0815</name>
</gene>
<evidence type="ECO:0000256" key="2">
    <source>
        <dbReference type="ARBA" id="ARBA00023125"/>
    </source>
</evidence>
<keyword evidence="2" id="KW-0238">DNA-binding</keyword>
<dbReference type="InterPro" id="IPR052158">
    <property type="entry name" value="INH-QAR"/>
</dbReference>
<dbReference type="EMBL" id="VFOK01000001">
    <property type="protein sequence ID" value="TQL32683.1"/>
    <property type="molecule type" value="Genomic_DNA"/>
</dbReference>
<dbReference type="Pfam" id="PF12833">
    <property type="entry name" value="HTH_18"/>
    <property type="match status" value="1"/>
</dbReference>
<name>A0A542XA11_9MICO</name>
<dbReference type="Gene3D" id="1.10.10.60">
    <property type="entry name" value="Homeodomain-like"/>
    <property type="match status" value="1"/>
</dbReference>
<dbReference type="InterPro" id="IPR018062">
    <property type="entry name" value="HTH_AraC-typ_CS"/>
</dbReference>
<dbReference type="AlphaFoldDB" id="A0A542XA11"/>
<proteinExistence type="predicted"/>
<dbReference type="PANTHER" id="PTHR43130">
    <property type="entry name" value="ARAC-FAMILY TRANSCRIPTIONAL REGULATOR"/>
    <property type="match status" value="1"/>
</dbReference>
<keyword evidence="6" id="KW-1185">Reference proteome</keyword>
<dbReference type="Gene3D" id="3.40.50.880">
    <property type="match status" value="1"/>
</dbReference>
<dbReference type="InterPro" id="IPR009057">
    <property type="entry name" value="Homeodomain-like_sf"/>
</dbReference>
<dbReference type="InterPro" id="IPR029062">
    <property type="entry name" value="Class_I_gatase-like"/>
</dbReference>
<dbReference type="InterPro" id="IPR018060">
    <property type="entry name" value="HTH_AraC"/>
</dbReference>
<organism evidence="5 6">
    <name type="scientific">Barrientosiimonas humi</name>
    <dbReference type="NCBI Taxonomy" id="999931"/>
    <lineage>
        <taxon>Bacteria</taxon>
        <taxon>Bacillati</taxon>
        <taxon>Actinomycetota</taxon>
        <taxon>Actinomycetes</taxon>
        <taxon>Micrococcales</taxon>
        <taxon>Dermacoccaceae</taxon>
        <taxon>Barrientosiimonas</taxon>
    </lineage>
</organism>
<accession>A0A542XA11</accession>
<dbReference type="SMART" id="SM00342">
    <property type="entry name" value="HTH_ARAC"/>
    <property type="match status" value="1"/>
</dbReference>
<dbReference type="InterPro" id="IPR002818">
    <property type="entry name" value="DJ-1/PfpI"/>
</dbReference>
<dbReference type="PROSITE" id="PS00041">
    <property type="entry name" value="HTH_ARAC_FAMILY_1"/>
    <property type="match status" value="1"/>
</dbReference>
<dbReference type="CDD" id="cd03137">
    <property type="entry name" value="GATase1_AraC_1"/>
    <property type="match status" value="1"/>
</dbReference>
<evidence type="ECO:0000313" key="6">
    <source>
        <dbReference type="Proteomes" id="UP000318336"/>
    </source>
</evidence>
<dbReference type="OrthoDB" id="3194870at2"/>
<protein>
    <submittedName>
        <fullName evidence="5">AraC family transcriptional activator FtrA</fullName>
    </submittedName>
</protein>
<evidence type="ECO:0000256" key="1">
    <source>
        <dbReference type="ARBA" id="ARBA00023015"/>
    </source>
</evidence>
<dbReference type="PROSITE" id="PS01124">
    <property type="entry name" value="HTH_ARAC_FAMILY_2"/>
    <property type="match status" value="1"/>
</dbReference>
<dbReference type="Pfam" id="PF01965">
    <property type="entry name" value="DJ-1_PfpI"/>
    <property type="match status" value="1"/>
</dbReference>
<dbReference type="SUPFAM" id="SSF52317">
    <property type="entry name" value="Class I glutamine amidotransferase-like"/>
    <property type="match status" value="1"/>
</dbReference>
<feature type="domain" description="HTH araC/xylS-type" evidence="4">
    <location>
        <begin position="221"/>
        <end position="319"/>
    </location>
</feature>
<dbReference type="GO" id="GO:0043565">
    <property type="term" value="F:sequence-specific DNA binding"/>
    <property type="evidence" value="ECO:0007669"/>
    <property type="project" value="InterPro"/>
</dbReference>
<reference evidence="5 6" key="1">
    <citation type="submission" date="2019-06" db="EMBL/GenBank/DDBJ databases">
        <title>Sequencing the genomes of 1000 actinobacteria strains.</title>
        <authorList>
            <person name="Klenk H.-P."/>
        </authorList>
    </citation>
    <scope>NUCLEOTIDE SEQUENCE [LARGE SCALE GENOMIC DNA]</scope>
    <source>
        <strain evidence="5 6">DSM 24617</strain>
    </source>
</reference>